<dbReference type="InterPro" id="IPR052556">
    <property type="entry name" value="PolySynth_Transporter"/>
</dbReference>
<feature type="transmembrane region" description="Helical" evidence="5">
    <location>
        <begin position="323"/>
        <end position="344"/>
    </location>
</feature>
<dbReference type="OrthoDB" id="9815702at2"/>
<dbReference type="PANTHER" id="PTHR43424:SF1">
    <property type="entry name" value="LOCUS PUTATIVE PROTEIN 1-RELATED"/>
    <property type="match status" value="1"/>
</dbReference>
<feature type="transmembrane region" description="Helical" evidence="5">
    <location>
        <begin position="140"/>
        <end position="158"/>
    </location>
</feature>
<reference evidence="6 7" key="1">
    <citation type="journal article" date="2015" name="Genome Announc.">
        <title>Expanding the biotechnology potential of lactobacilli through comparative genomics of 213 strains and associated genera.</title>
        <authorList>
            <person name="Sun Z."/>
            <person name="Harris H.M."/>
            <person name="McCann A."/>
            <person name="Guo C."/>
            <person name="Argimon S."/>
            <person name="Zhang W."/>
            <person name="Yang X."/>
            <person name="Jeffery I.B."/>
            <person name="Cooney J.C."/>
            <person name="Kagawa T.F."/>
            <person name="Liu W."/>
            <person name="Song Y."/>
            <person name="Salvetti E."/>
            <person name="Wrobel A."/>
            <person name="Rasinkangas P."/>
            <person name="Parkhill J."/>
            <person name="Rea M.C."/>
            <person name="O'Sullivan O."/>
            <person name="Ritari J."/>
            <person name="Douillard F.P."/>
            <person name="Paul Ross R."/>
            <person name="Yang R."/>
            <person name="Briner A.E."/>
            <person name="Felis G.E."/>
            <person name="de Vos W.M."/>
            <person name="Barrangou R."/>
            <person name="Klaenhammer T.R."/>
            <person name="Caufield P.W."/>
            <person name="Cui Y."/>
            <person name="Zhang H."/>
            <person name="O'Toole P.W."/>
        </authorList>
    </citation>
    <scope>NUCLEOTIDE SEQUENCE [LARGE SCALE GENOMIC DNA]</scope>
    <source>
        <strain evidence="6 7">DSM 16230</strain>
    </source>
</reference>
<feature type="transmembrane region" description="Helical" evidence="5">
    <location>
        <begin position="207"/>
        <end position="226"/>
    </location>
</feature>
<feature type="transmembrane region" description="Helical" evidence="5">
    <location>
        <begin position="378"/>
        <end position="399"/>
    </location>
</feature>
<feature type="transmembrane region" description="Helical" evidence="5">
    <location>
        <begin position="83"/>
        <end position="104"/>
    </location>
</feature>
<keyword evidence="4 5" id="KW-0472">Membrane</keyword>
<dbReference type="STRING" id="1423801.FD50_GL000482"/>
<evidence type="ECO:0000256" key="1">
    <source>
        <dbReference type="ARBA" id="ARBA00004141"/>
    </source>
</evidence>
<feature type="transmembrane region" description="Helical" evidence="5">
    <location>
        <begin position="287"/>
        <end position="311"/>
    </location>
</feature>
<keyword evidence="7" id="KW-1185">Reference proteome</keyword>
<keyword evidence="2 5" id="KW-0812">Transmembrane</keyword>
<evidence type="ECO:0000256" key="5">
    <source>
        <dbReference type="SAM" id="Phobius"/>
    </source>
</evidence>
<protein>
    <submittedName>
        <fullName evidence="6">Repeat unit transporter</fullName>
    </submittedName>
</protein>
<dbReference type="EMBL" id="AZFQ01000036">
    <property type="protein sequence ID" value="KRL98675.1"/>
    <property type="molecule type" value="Genomic_DNA"/>
</dbReference>
<feature type="transmembrane region" description="Helical" evidence="5">
    <location>
        <begin position="351"/>
        <end position="372"/>
    </location>
</feature>
<feature type="transmembrane region" description="Helical" evidence="5">
    <location>
        <begin position="7"/>
        <end position="29"/>
    </location>
</feature>
<dbReference type="AlphaFoldDB" id="A0A0R1V573"/>
<evidence type="ECO:0000313" key="7">
    <source>
        <dbReference type="Proteomes" id="UP000051166"/>
    </source>
</evidence>
<name>A0A0R1V573_9LACO</name>
<proteinExistence type="predicted"/>
<gene>
    <name evidence="6" type="ORF">FD50_GL000482</name>
</gene>
<feature type="transmembrane region" description="Helical" evidence="5">
    <location>
        <begin position="411"/>
        <end position="432"/>
    </location>
</feature>
<comment type="caution">
    <text evidence="6">The sequence shown here is derived from an EMBL/GenBank/DDBJ whole genome shotgun (WGS) entry which is preliminary data.</text>
</comment>
<keyword evidence="3 5" id="KW-1133">Transmembrane helix</keyword>
<feature type="transmembrane region" description="Helical" evidence="5">
    <location>
        <begin position="164"/>
        <end position="186"/>
    </location>
</feature>
<dbReference type="PANTHER" id="PTHR43424">
    <property type="entry name" value="LOCUS PUTATIVE PROTEIN 1-RELATED"/>
    <property type="match status" value="1"/>
</dbReference>
<feature type="transmembrane region" description="Helical" evidence="5">
    <location>
        <begin position="246"/>
        <end position="266"/>
    </location>
</feature>
<sequence length="483" mass="54759">MKVLKNYFWNVSYQMLLILVPTITMPWISRTLGPTGVGINSYTASIVQYFLIAGDLGTALYANRQIAYVRDDKEKLSYTFWEIFWLRCITLLVALSAFLFFVFFERKFTVIYLVQGIAIVASFFDVSWLFMGMENFRITVIRNMVVKLVGLLAIVLFVNESSDTLLYIAIITTTNLLGNFTMIPYITKYVEFKKVDLINIFKHLKGAFILFLPAVAIQLYTVLNKTMVGVLVNTDASGFYFNTDGLIKIILSLVTATGAVMLPHISNAFANKDMVTVRKMLYKFFDFSLFMSLPIAAGVAAIALNFAPWFFTEAFKEVGQLMFLESPVIVFISLSTVIGVQYLLPTRQNKLYIWSLMGGAILNIIINVPLIIQFKVYGAIFGTTMAEFCIVLLELVGIRKQISIKLLFKNFSKYFIGSFLMFMVVFPINIYWHIINGAAGFLILGVEILIGAVIYISMMFILKPTIISENLSLINLFLKKIKK</sequence>
<dbReference type="RefSeq" id="WP_056960648.1">
    <property type="nucleotide sequence ID" value="NZ_AZFQ01000036.1"/>
</dbReference>
<evidence type="ECO:0000256" key="3">
    <source>
        <dbReference type="ARBA" id="ARBA00022989"/>
    </source>
</evidence>
<dbReference type="GeneID" id="98307919"/>
<feature type="transmembrane region" description="Helical" evidence="5">
    <location>
        <begin position="41"/>
        <end position="62"/>
    </location>
</feature>
<comment type="subcellular location">
    <subcellularLocation>
        <location evidence="1">Membrane</location>
        <topology evidence="1">Multi-pass membrane protein</topology>
    </subcellularLocation>
</comment>
<dbReference type="Proteomes" id="UP000051166">
    <property type="component" value="Unassembled WGS sequence"/>
</dbReference>
<organism evidence="6 7">
    <name type="scientific">Liquorilactobacillus satsumensis DSM 16230 = JCM 12392</name>
    <dbReference type="NCBI Taxonomy" id="1423801"/>
    <lineage>
        <taxon>Bacteria</taxon>
        <taxon>Bacillati</taxon>
        <taxon>Bacillota</taxon>
        <taxon>Bacilli</taxon>
        <taxon>Lactobacillales</taxon>
        <taxon>Lactobacillaceae</taxon>
        <taxon>Liquorilactobacillus</taxon>
    </lineage>
</organism>
<dbReference type="GO" id="GO:0016020">
    <property type="term" value="C:membrane"/>
    <property type="evidence" value="ECO:0007669"/>
    <property type="project" value="UniProtKB-SubCell"/>
</dbReference>
<evidence type="ECO:0000313" key="6">
    <source>
        <dbReference type="EMBL" id="KRL98675.1"/>
    </source>
</evidence>
<accession>A0A0R1V573</accession>
<evidence type="ECO:0000256" key="4">
    <source>
        <dbReference type="ARBA" id="ARBA00023136"/>
    </source>
</evidence>
<feature type="transmembrane region" description="Helical" evidence="5">
    <location>
        <begin position="110"/>
        <end position="131"/>
    </location>
</feature>
<dbReference type="PATRIC" id="fig|1423801.4.peg.491"/>
<evidence type="ECO:0000256" key="2">
    <source>
        <dbReference type="ARBA" id="ARBA00022692"/>
    </source>
</evidence>
<dbReference type="Pfam" id="PF01943">
    <property type="entry name" value="Polysacc_synt"/>
    <property type="match status" value="1"/>
</dbReference>
<dbReference type="InterPro" id="IPR002797">
    <property type="entry name" value="Polysacc_synth"/>
</dbReference>
<feature type="transmembrane region" description="Helical" evidence="5">
    <location>
        <begin position="438"/>
        <end position="462"/>
    </location>
</feature>